<feature type="region of interest" description="Disordered" evidence="1">
    <location>
        <begin position="1"/>
        <end position="29"/>
    </location>
</feature>
<dbReference type="EMBL" id="BORJ01000011">
    <property type="protein sequence ID" value="GIN97790.1"/>
    <property type="molecule type" value="Genomic_DNA"/>
</dbReference>
<dbReference type="Proteomes" id="UP000287296">
    <property type="component" value="Unassembled WGS sequence"/>
</dbReference>
<protein>
    <submittedName>
        <fullName evidence="3">Competence protein</fullName>
    </submittedName>
</protein>
<dbReference type="Proteomes" id="UP000680670">
    <property type="component" value="Unassembled WGS sequence"/>
</dbReference>
<evidence type="ECO:0000313" key="5">
    <source>
        <dbReference type="Proteomes" id="UP000680670"/>
    </source>
</evidence>
<reference evidence="2 5" key="2">
    <citation type="submission" date="2021-03" db="EMBL/GenBank/DDBJ databases">
        <title>Antimicrobial resistance genes in bacteria isolated from Japanese honey, and their potential for conferring macrolide and lincosamide resistance in the American foulbrood pathogen Paenibacillus larvae.</title>
        <authorList>
            <person name="Okamoto M."/>
            <person name="Kumagai M."/>
            <person name="Kanamori H."/>
            <person name="Takamatsu D."/>
        </authorList>
    </citation>
    <scope>NUCLEOTIDE SEQUENCE [LARGE SCALE GENOMIC DNA]</scope>
    <source>
        <strain evidence="2 5">J6TS1</strain>
    </source>
</reference>
<reference evidence="3 4" key="1">
    <citation type="submission" date="2018-12" db="EMBL/GenBank/DDBJ databases">
        <authorList>
            <person name="Sun L."/>
            <person name="Chen Z."/>
        </authorList>
    </citation>
    <scope>NUCLEOTIDE SEQUENCE [LARGE SCALE GENOMIC DNA]</scope>
    <source>
        <strain evidence="3 4">LMG 29736</strain>
    </source>
</reference>
<dbReference type="EMBL" id="QYTW02000009">
    <property type="protein sequence ID" value="RST59633.1"/>
    <property type="molecule type" value="Genomic_DNA"/>
</dbReference>
<comment type="caution">
    <text evidence="3">The sequence shown here is derived from an EMBL/GenBank/DDBJ whole genome shotgun (WGS) entry which is preliminary data.</text>
</comment>
<organism evidence="3 4">
    <name type="scientific">Siminovitchia terrae</name>
    <name type="common">Bacillus terrae</name>
    <dbReference type="NCBI Taxonomy" id="1914933"/>
    <lineage>
        <taxon>Bacteria</taxon>
        <taxon>Bacillati</taxon>
        <taxon>Bacillota</taxon>
        <taxon>Bacilli</taxon>
        <taxon>Bacillales</taxon>
        <taxon>Bacillaceae</taxon>
        <taxon>Siminovitchia</taxon>
    </lineage>
</organism>
<dbReference type="OrthoDB" id="2900018at2"/>
<proteinExistence type="predicted"/>
<sequence>MAKNSKSKRFTYQGKNSVEQHAQRFPYRSTLDEAEKEKIDFMKESSVGGF</sequence>
<accession>A0A429X8V1</accession>
<name>A0A429X8V1_SIMTE</name>
<dbReference type="RefSeq" id="WP_120116426.1">
    <property type="nucleotide sequence ID" value="NZ_BORI01000002.1"/>
</dbReference>
<evidence type="ECO:0000313" key="4">
    <source>
        <dbReference type="Proteomes" id="UP000287296"/>
    </source>
</evidence>
<gene>
    <name evidence="3" type="ORF">D5F11_011025</name>
    <name evidence="2" type="ORF">J6TS1_36600</name>
</gene>
<dbReference type="AlphaFoldDB" id="A0A429X8V1"/>
<keyword evidence="5" id="KW-1185">Reference proteome</keyword>
<evidence type="ECO:0000313" key="3">
    <source>
        <dbReference type="EMBL" id="RST59633.1"/>
    </source>
</evidence>
<evidence type="ECO:0000313" key="2">
    <source>
        <dbReference type="EMBL" id="GIN97790.1"/>
    </source>
</evidence>
<evidence type="ECO:0000256" key="1">
    <source>
        <dbReference type="SAM" id="MobiDB-lite"/>
    </source>
</evidence>